<dbReference type="Proteomes" id="UP001161580">
    <property type="component" value="Unassembled WGS sequence"/>
</dbReference>
<proteinExistence type="predicted"/>
<organism evidence="1 2">
    <name type="scientific">Ferirhizobium litorale</name>
    <dbReference type="NCBI Taxonomy" id="2927786"/>
    <lineage>
        <taxon>Bacteria</taxon>
        <taxon>Pseudomonadati</taxon>
        <taxon>Pseudomonadota</taxon>
        <taxon>Alphaproteobacteria</taxon>
        <taxon>Hyphomicrobiales</taxon>
        <taxon>Rhizobiaceae</taxon>
        <taxon>Ferirhizobium</taxon>
    </lineage>
</organism>
<dbReference type="EMBL" id="JALDYZ010000013">
    <property type="protein sequence ID" value="MDI7924295.1"/>
    <property type="molecule type" value="Genomic_DNA"/>
</dbReference>
<dbReference type="RefSeq" id="WP_311788209.1">
    <property type="nucleotide sequence ID" value="NZ_JALDYY010000014.1"/>
</dbReference>
<protein>
    <submittedName>
        <fullName evidence="1">Uncharacterized protein</fullName>
    </submittedName>
</protein>
<reference evidence="1" key="1">
    <citation type="submission" date="2022-03" db="EMBL/GenBank/DDBJ databases">
        <title>Fererhizobium litorale gen. nov., sp. nov., isolated from sandy sediments of the Sea of Japan seashore.</title>
        <authorList>
            <person name="Romanenko L."/>
            <person name="Kurilenko V."/>
            <person name="Otstavnykh N."/>
            <person name="Svetashev V."/>
            <person name="Tekutyeva L."/>
            <person name="Isaeva M."/>
            <person name="Mikhailov V."/>
        </authorList>
    </citation>
    <scope>NUCLEOTIDE SEQUENCE</scope>
    <source>
        <strain evidence="1">KMM 9576</strain>
    </source>
</reference>
<dbReference type="AlphaFoldDB" id="A0AAE3QFP4"/>
<sequence length="300" mass="34248">MDMDLNPDRLRTRPYSPAEIAGHALFLPIEREIASHLIGIHLENPRAARLAASHQKWLMTQSLYALHLERRPDDPLSGLTRSRLLEIVAEYQSASRNTAIAFLAELLSYKFLEEVPDVPDRRVRVLRTTSTSDWAMRSWFEGHMRCLDRLDDGNRLNVCRREARIFPIAQPRAARSLIADSRWRMPGACIGHFLWSDVGGLLLHELVSRLPDTAAIDERIILENVSIGALAEKYAISATNAKRMFKKAEADGVLGWEAPRRDMRLWLSRGFLDSYFAWQSVKFAALDEAFHWACAQLRCA</sequence>
<comment type="caution">
    <text evidence="1">The sequence shown here is derived from an EMBL/GenBank/DDBJ whole genome shotgun (WGS) entry which is preliminary data.</text>
</comment>
<accession>A0AAE3QFP4</accession>
<gene>
    <name evidence="1" type="ORF">MRS75_19715</name>
</gene>
<evidence type="ECO:0000313" key="1">
    <source>
        <dbReference type="EMBL" id="MDI7924295.1"/>
    </source>
</evidence>
<name>A0AAE3QFP4_9HYPH</name>
<evidence type="ECO:0000313" key="2">
    <source>
        <dbReference type="Proteomes" id="UP001161580"/>
    </source>
</evidence>
<keyword evidence="2" id="KW-1185">Reference proteome</keyword>